<reference evidence="4" key="1">
    <citation type="submission" date="2022-01" db="EMBL/GenBank/DDBJ databases">
        <authorList>
            <person name="King R."/>
        </authorList>
    </citation>
    <scope>NUCLEOTIDE SEQUENCE</scope>
</reference>
<dbReference type="Gene3D" id="1.10.10.2590">
    <property type="entry name" value="BEN domain"/>
    <property type="match status" value="1"/>
</dbReference>
<dbReference type="GO" id="GO:0045892">
    <property type="term" value="P:negative regulation of DNA-templated transcription"/>
    <property type="evidence" value="ECO:0007669"/>
    <property type="project" value="InterPro"/>
</dbReference>
<dbReference type="PANTHER" id="PTHR14628">
    <property type="entry name" value="BEN DOMAIN-CONTAINING PROTEIN 5"/>
    <property type="match status" value="1"/>
</dbReference>
<accession>A0A9P0GVX9</accession>
<dbReference type="EMBL" id="OU896715">
    <property type="protein sequence ID" value="CAH1183859.1"/>
    <property type="molecule type" value="Genomic_DNA"/>
</dbReference>
<feature type="domain" description="BEN" evidence="3">
    <location>
        <begin position="227"/>
        <end position="334"/>
    </location>
</feature>
<reference evidence="4" key="2">
    <citation type="submission" date="2022-10" db="EMBL/GenBank/DDBJ databases">
        <authorList>
            <consortium name="ENA_rothamsted_submissions"/>
            <consortium name="culmorum"/>
            <person name="King R."/>
        </authorList>
    </citation>
    <scope>NUCLEOTIDE SEQUENCE</scope>
</reference>
<dbReference type="AlphaFoldDB" id="A0A9P0GVX9"/>
<dbReference type="SMART" id="SM01025">
    <property type="entry name" value="BEN"/>
    <property type="match status" value="1"/>
</dbReference>
<evidence type="ECO:0000256" key="1">
    <source>
        <dbReference type="SAM" id="Coils"/>
    </source>
</evidence>
<evidence type="ECO:0000313" key="4">
    <source>
        <dbReference type="EMBL" id="CAH1183859.1"/>
    </source>
</evidence>
<evidence type="ECO:0000259" key="3">
    <source>
        <dbReference type="PROSITE" id="PS51457"/>
    </source>
</evidence>
<keyword evidence="1" id="KW-0175">Coiled coil</keyword>
<dbReference type="InterPro" id="IPR040391">
    <property type="entry name" value="BEND5"/>
</dbReference>
<organism evidence="4 5">
    <name type="scientific">Phaedon cochleariae</name>
    <name type="common">Mustard beetle</name>
    <dbReference type="NCBI Taxonomy" id="80249"/>
    <lineage>
        <taxon>Eukaryota</taxon>
        <taxon>Metazoa</taxon>
        <taxon>Ecdysozoa</taxon>
        <taxon>Arthropoda</taxon>
        <taxon>Hexapoda</taxon>
        <taxon>Insecta</taxon>
        <taxon>Pterygota</taxon>
        <taxon>Neoptera</taxon>
        <taxon>Endopterygota</taxon>
        <taxon>Coleoptera</taxon>
        <taxon>Polyphaga</taxon>
        <taxon>Cucujiformia</taxon>
        <taxon>Chrysomeloidea</taxon>
        <taxon>Chrysomelidae</taxon>
        <taxon>Chrysomelinae</taxon>
        <taxon>Chrysomelini</taxon>
        <taxon>Phaedon</taxon>
    </lineage>
</organism>
<protein>
    <recommendedName>
        <fullName evidence="3">BEN domain-containing protein</fullName>
    </recommendedName>
</protein>
<sequence length="454" mass="52310">MWVYVKFLEDDVCEIVEASNIKRFDKDDIKYNQKYSVKWKDGDYYKAQIIYAKDSLKDLTEVIETRRVRMVRKQLLKSGDESSSEEGTAGTSRDKIAIKKSLDLKKAAMENARKNNEIKILNKHSSEKAQLEHTSTSKQTIYQDFQKTIDHLKKENDMLKKENGMLKKEKESFKTKTEHFEDLNISLQKEVIDLLKDFKNKLTPDIAIHKPGDIKVGQIVDDEVHIGQDIFLKKSTYNSCLVSARSGAQFVKNIAVAIFGIDVLKNSSVTGKTSNRIKKPDARPPLDPNKLQAIRDIYKHYLLQKGQDEVSLDYDLSKIGVHISSKISDLNRMTRSKPTILKQRQINIDSQEINLLEERNSDENNVDEMNIDFEEKSSDAEKNSDEKNSDEEKGLDEKNSDEEKDLNQKIPEEEKYLENEIIDAYKGHNFVEDNILKESDLHSDGDSSCEENME</sequence>
<feature type="region of interest" description="Disordered" evidence="2">
    <location>
        <begin position="373"/>
        <end position="413"/>
    </location>
</feature>
<evidence type="ECO:0000313" key="5">
    <source>
        <dbReference type="Proteomes" id="UP001153737"/>
    </source>
</evidence>
<dbReference type="PANTHER" id="PTHR14628:SF1">
    <property type="entry name" value="BEN DOMAIN-CONTAINING PROTEIN 5"/>
    <property type="match status" value="1"/>
</dbReference>
<evidence type="ECO:0000256" key="2">
    <source>
        <dbReference type="SAM" id="MobiDB-lite"/>
    </source>
</evidence>
<keyword evidence="5" id="KW-1185">Reference proteome</keyword>
<feature type="coiled-coil region" evidence="1">
    <location>
        <begin position="104"/>
        <end position="169"/>
    </location>
</feature>
<dbReference type="GO" id="GO:0003677">
    <property type="term" value="F:DNA binding"/>
    <property type="evidence" value="ECO:0007669"/>
    <property type="project" value="InterPro"/>
</dbReference>
<name>A0A9P0GVX9_PHACE</name>
<feature type="compositionally biased region" description="Basic and acidic residues" evidence="2">
    <location>
        <begin position="373"/>
        <end position="398"/>
    </location>
</feature>
<dbReference type="PROSITE" id="PS51457">
    <property type="entry name" value="BEN"/>
    <property type="match status" value="1"/>
</dbReference>
<dbReference type="OrthoDB" id="430219at2759"/>
<dbReference type="Pfam" id="PF10523">
    <property type="entry name" value="BEN"/>
    <property type="match status" value="1"/>
</dbReference>
<dbReference type="InterPro" id="IPR018379">
    <property type="entry name" value="BEN_domain"/>
</dbReference>
<gene>
    <name evidence="4" type="ORF">PHAECO_LOCUS12897</name>
</gene>
<proteinExistence type="predicted"/>
<dbReference type="Proteomes" id="UP001153737">
    <property type="component" value="Chromosome 9"/>
</dbReference>